<evidence type="ECO:0000256" key="8">
    <source>
        <dbReference type="RuleBase" id="RU003719"/>
    </source>
</evidence>
<protein>
    <recommendedName>
        <fullName evidence="3">D-3-phosphoglycerate dehydrogenase</fullName>
    </recommendedName>
</protein>
<proteinExistence type="inferred from homology"/>
<comment type="similarity">
    <text evidence="1 8">Belongs to the D-isomer specific 2-hydroxyacid dehydrogenase family.</text>
</comment>
<gene>
    <name evidence="11" type="ORF">LZD57_16640</name>
</gene>
<comment type="caution">
    <text evidence="11">The sequence shown here is derived from an EMBL/GenBank/DDBJ whole genome shotgun (WGS) entry which is preliminary data.</text>
</comment>
<dbReference type="PANTHER" id="PTHR42938:SF22">
    <property type="entry name" value="D-3-PHOSPHOGLYCERATE DEHYDROGENASE"/>
    <property type="match status" value="1"/>
</dbReference>
<evidence type="ECO:0000256" key="1">
    <source>
        <dbReference type="ARBA" id="ARBA00005854"/>
    </source>
</evidence>
<keyword evidence="7" id="KW-0520">NAD</keyword>
<evidence type="ECO:0000256" key="3">
    <source>
        <dbReference type="ARBA" id="ARBA00021582"/>
    </source>
</evidence>
<evidence type="ECO:0000256" key="5">
    <source>
        <dbReference type="ARBA" id="ARBA00022990"/>
    </source>
</evidence>
<dbReference type="AlphaFoldDB" id="A0A9X1P337"/>
<keyword evidence="4" id="KW-0597">Phosphoprotein</keyword>
<dbReference type="Gene3D" id="3.40.50.720">
    <property type="entry name" value="NAD(P)-binding Rossmann-like Domain"/>
    <property type="match status" value="2"/>
</dbReference>
<organism evidence="11 12">
    <name type="scientific">Jiella avicenniae</name>
    <dbReference type="NCBI Taxonomy" id="2907202"/>
    <lineage>
        <taxon>Bacteria</taxon>
        <taxon>Pseudomonadati</taxon>
        <taxon>Pseudomonadota</taxon>
        <taxon>Alphaproteobacteria</taxon>
        <taxon>Hyphomicrobiales</taxon>
        <taxon>Aurantimonadaceae</taxon>
        <taxon>Jiella</taxon>
    </lineage>
</organism>
<reference evidence="11" key="1">
    <citation type="submission" date="2022-01" db="EMBL/GenBank/DDBJ databases">
        <title>Jiella avicenniae sp. nov., a novel endophytic bacterium isolated from bark of Avicennia marina.</title>
        <authorList>
            <person name="Tuo L."/>
        </authorList>
    </citation>
    <scope>NUCLEOTIDE SEQUENCE</scope>
    <source>
        <strain evidence="11">CBK1P-4</strain>
    </source>
</reference>
<evidence type="ECO:0000256" key="4">
    <source>
        <dbReference type="ARBA" id="ARBA00022553"/>
    </source>
</evidence>
<dbReference type="GO" id="GO:0051287">
    <property type="term" value="F:NAD binding"/>
    <property type="evidence" value="ECO:0007669"/>
    <property type="project" value="InterPro"/>
</dbReference>
<evidence type="ECO:0000313" key="12">
    <source>
        <dbReference type="Proteomes" id="UP001139035"/>
    </source>
</evidence>
<evidence type="ECO:0000256" key="7">
    <source>
        <dbReference type="ARBA" id="ARBA00023027"/>
    </source>
</evidence>
<name>A0A9X1P337_9HYPH</name>
<dbReference type="Pfam" id="PF02826">
    <property type="entry name" value="2-Hacid_dh_C"/>
    <property type="match status" value="1"/>
</dbReference>
<dbReference type="InterPro" id="IPR029753">
    <property type="entry name" value="D-isomer_DH_CS"/>
</dbReference>
<dbReference type="Proteomes" id="UP001139035">
    <property type="component" value="Unassembled WGS sequence"/>
</dbReference>
<dbReference type="InterPro" id="IPR006140">
    <property type="entry name" value="D-isomer_DH_NAD-bd"/>
</dbReference>
<evidence type="ECO:0000259" key="9">
    <source>
        <dbReference type="Pfam" id="PF00389"/>
    </source>
</evidence>
<evidence type="ECO:0000259" key="10">
    <source>
        <dbReference type="Pfam" id="PF02826"/>
    </source>
</evidence>
<dbReference type="SUPFAM" id="SSF51735">
    <property type="entry name" value="NAD(P)-binding Rossmann-fold domains"/>
    <property type="match status" value="1"/>
</dbReference>
<evidence type="ECO:0000256" key="6">
    <source>
        <dbReference type="ARBA" id="ARBA00023002"/>
    </source>
</evidence>
<dbReference type="PANTHER" id="PTHR42938">
    <property type="entry name" value="FORMATE DEHYDROGENASE 1"/>
    <property type="match status" value="1"/>
</dbReference>
<dbReference type="FunFam" id="3.40.50.720:FF:000203">
    <property type="entry name" value="D-3-phosphoglycerate dehydrogenase (SerA)"/>
    <property type="match status" value="1"/>
</dbReference>
<dbReference type="PROSITE" id="PS00671">
    <property type="entry name" value="D_2_HYDROXYACID_DH_3"/>
    <property type="match status" value="1"/>
</dbReference>
<dbReference type="InterPro" id="IPR006139">
    <property type="entry name" value="D-isomer_2_OHA_DH_cat_dom"/>
</dbReference>
<keyword evidence="12" id="KW-1185">Reference proteome</keyword>
<dbReference type="InterPro" id="IPR036291">
    <property type="entry name" value="NAD(P)-bd_dom_sf"/>
</dbReference>
<dbReference type="RefSeq" id="WP_233720607.1">
    <property type="nucleotide sequence ID" value="NZ_JAJUWU010000017.1"/>
</dbReference>
<feature type="domain" description="D-isomer specific 2-hydroxyacid dehydrogenase catalytic" evidence="9">
    <location>
        <begin position="13"/>
        <end position="315"/>
    </location>
</feature>
<keyword evidence="5" id="KW-0007">Acetylation</keyword>
<feature type="domain" description="D-isomer specific 2-hydroxyacid dehydrogenase NAD-binding" evidence="10">
    <location>
        <begin position="113"/>
        <end position="288"/>
    </location>
</feature>
<dbReference type="EMBL" id="JAJUWU010000017">
    <property type="protein sequence ID" value="MCE7029618.1"/>
    <property type="molecule type" value="Genomic_DNA"/>
</dbReference>
<keyword evidence="6 8" id="KW-0560">Oxidoreductase</keyword>
<dbReference type="GO" id="GO:0004617">
    <property type="term" value="F:phosphoglycerate dehydrogenase activity"/>
    <property type="evidence" value="ECO:0007669"/>
    <property type="project" value="TreeGrafter"/>
</dbReference>
<evidence type="ECO:0000256" key="2">
    <source>
        <dbReference type="ARBA" id="ARBA00011881"/>
    </source>
</evidence>
<dbReference type="SUPFAM" id="SSF52283">
    <property type="entry name" value="Formate/glycerate dehydrogenase catalytic domain-like"/>
    <property type="match status" value="1"/>
</dbReference>
<evidence type="ECO:0000313" key="11">
    <source>
        <dbReference type="EMBL" id="MCE7029618.1"/>
    </source>
</evidence>
<comment type="subunit">
    <text evidence="2">Homotetramer.</text>
</comment>
<sequence>MSGSHNILVTGADIHPAATVLAEEAGYTLVHTPPYPSAEVLIDFIARYEPVGAVSRMGRFGAEPMAASRSLRVISKHGAGVDNIDVEAATAHSIQVVRATGANALSVAEHAVTLAVTAIKRLIPLDRTLRGGQWEKPHFVGREMAGMRVGLVGAGAIARAAARLFRGLGFEVSAYDPYAGDDAFAAMGAARHAAFAEMLVSVDVVSLHCPLTDATHHLMNEETLRLMPKGGYVVNTARGGLIDEMALLRALDSGQLAGAGLDTFETEPLPAGSRLVAAGNLIVTPHVGGSTEEAMKRVAVDAVQAIIDIAEGRSVAADRLVNRVLPPPAQDQPHARRQAR</sequence>
<dbReference type="Pfam" id="PF00389">
    <property type="entry name" value="2-Hacid_dh"/>
    <property type="match status" value="1"/>
</dbReference>
<accession>A0A9X1P337</accession>